<gene>
    <name evidence="2" type="ORF">IBL28_18230</name>
</gene>
<dbReference type="AlphaFoldDB" id="A0A926JVG9"/>
<protein>
    <recommendedName>
        <fullName evidence="4">Lipoprotein</fullName>
    </recommendedName>
</protein>
<organism evidence="2 3">
    <name type="scientific">Sinomicrobium weinanense</name>
    <dbReference type="NCBI Taxonomy" id="2842200"/>
    <lineage>
        <taxon>Bacteria</taxon>
        <taxon>Pseudomonadati</taxon>
        <taxon>Bacteroidota</taxon>
        <taxon>Flavobacteriia</taxon>
        <taxon>Flavobacteriales</taxon>
        <taxon>Flavobacteriaceae</taxon>
        <taxon>Sinomicrobium</taxon>
    </lineage>
</organism>
<name>A0A926JVG9_9FLAO</name>
<evidence type="ECO:0008006" key="4">
    <source>
        <dbReference type="Google" id="ProtNLM"/>
    </source>
</evidence>
<accession>A0A926JVG9</accession>
<keyword evidence="3" id="KW-1185">Reference proteome</keyword>
<feature type="region of interest" description="Disordered" evidence="1">
    <location>
        <begin position="21"/>
        <end position="43"/>
    </location>
</feature>
<evidence type="ECO:0000313" key="3">
    <source>
        <dbReference type="Proteomes" id="UP000653730"/>
    </source>
</evidence>
<evidence type="ECO:0000256" key="1">
    <source>
        <dbReference type="SAM" id="MobiDB-lite"/>
    </source>
</evidence>
<dbReference type="EMBL" id="JACVDC010000079">
    <property type="protein sequence ID" value="MBC9797916.1"/>
    <property type="molecule type" value="Genomic_DNA"/>
</dbReference>
<dbReference type="PROSITE" id="PS51257">
    <property type="entry name" value="PROKAR_LIPOPROTEIN"/>
    <property type="match status" value="1"/>
</dbReference>
<dbReference type="Proteomes" id="UP000653730">
    <property type="component" value="Unassembled WGS sequence"/>
</dbReference>
<comment type="caution">
    <text evidence="2">The sequence shown here is derived from an EMBL/GenBank/DDBJ whole genome shotgun (WGS) entry which is preliminary data.</text>
</comment>
<reference evidence="2 3" key="1">
    <citation type="submission" date="2020-09" db="EMBL/GenBank/DDBJ databases">
        <title>Sinomicrobium weinanense sp. nov., a halophilic bacteria isolated from saline-alkali soil.</title>
        <authorList>
            <person name="Wu P."/>
            <person name="Ren H."/>
            <person name="Mei Y."/>
            <person name="Liang Y."/>
            <person name="Chen Z."/>
        </authorList>
    </citation>
    <scope>NUCLEOTIDE SEQUENCE [LARGE SCALE GENOMIC DNA]</scope>
    <source>
        <strain evidence="2 3">FJxs</strain>
    </source>
</reference>
<sequence length="156" mass="18299">MRPFIFLFTVLLAVISCNGQETREDQGKEQARAESPKPKESWKVDKEVDENGNIIRMDSTYTWSFSSDGKDISPETIDSLMGHFRQRFRSGFPDMFNEDPFDHFASDSVFSHPFFNDSLFIKQWKDRHKQLENMMRQADSLHRNSLDDSSKKTHKI</sequence>
<proteinExistence type="predicted"/>
<evidence type="ECO:0000313" key="2">
    <source>
        <dbReference type="EMBL" id="MBC9797916.1"/>
    </source>
</evidence>
<dbReference type="RefSeq" id="WP_187967042.1">
    <property type="nucleotide sequence ID" value="NZ_JACVDC010000079.1"/>
</dbReference>